<keyword evidence="4" id="KW-1185">Reference proteome</keyword>
<feature type="region of interest" description="Disordered" evidence="1">
    <location>
        <begin position="348"/>
        <end position="515"/>
    </location>
</feature>
<dbReference type="RefSeq" id="YP_009323130.1">
    <property type="nucleotide sequence ID" value="NC_031927.1"/>
</dbReference>
<evidence type="ECO:0000313" key="5">
    <source>
        <dbReference type="Proteomes" id="UP000226384"/>
    </source>
</evidence>
<dbReference type="KEGG" id="vg:30308251"/>
<evidence type="ECO:0000313" key="2">
    <source>
        <dbReference type="EMBL" id="AOV62121.1"/>
    </source>
</evidence>
<dbReference type="Proteomes" id="UP000203902">
    <property type="component" value="Segment"/>
</dbReference>
<accession>A0A1D8KUX5</accession>
<proteinExistence type="predicted"/>
<dbReference type="OrthoDB" id="17295at10239"/>
<feature type="compositionally biased region" description="Basic and acidic residues" evidence="1">
    <location>
        <begin position="131"/>
        <end position="169"/>
    </location>
</feature>
<reference evidence="4 5" key="1">
    <citation type="journal article" date="2016" name="Virology">
        <title>The genomic content and context of auxiliary metabolic genes in marine cyanomyoviruses.</title>
        <authorList>
            <person name="Crummett L.T."/>
            <person name="Puxty R.J."/>
            <person name="Weihe C."/>
            <person name="Marston M.F."/>
            <person name="Martiny J.B."/>
        </authorList>
    </citation>
    <scope>NUCLEOTIDE SEQUENCE [LARGE SCALE GENOMIC DNA]</scope>
    <source>
        <strain evidence="2">0910CC49</strain>
        <strain evidence="3">0910SB42</strain>
    </source>
</reference>
<feature type="region of interest" description="Disordered" evidence="1">
    <location>
        <begin position="128"/>
        <end position="334"/>
    </location>
</feature>
<feature type="compositionally biased region" description="Basic and acidic residues" evidence="1">
    <location>
        <begin position="608"/>
        <end position="619"/>
    </location>
</feature>
<dbReference type="Proteomes" id="UP000226384">
    <property type="component" value="Segment"/>
</dbReference>
<name>A0A1D8KUX5_9CAUD</name>
<organism evidence="3 5">
    <name type="scientific">Synechococcus phage S-CAM7</name>
    <dbReference type="NCBI Taxonomy" id="1883368"/>
    <lineage>
        <taxon>Viruses</taxon>
        <taxon>Duplodnaviria</taxon>
        <taxon>Heunggongvirae</taxon>
        <taxon>Uroviricota</taxon>
        <taxon>Caudoviricetes</taxon>
        <taxon>Pantevenvirales</taxon>
        <taxon>Kyanoviridae</taxon>
        <taxon>Mazuvirus</taxon>
        <taxon>Mazuvirus scam7</taxon>
    </lineage>
</organism>
<dbReference type="EMBL" id="KU686212">
    <property type="protein sequence ID" value="AOV62121.1"/>
    <property type="molecule type" value="Genomic_DNA"/>
</dbReference>
<feature type="compositionally biased region" description="Basic and acidic residues" evidence="1">
    <location>
        <begin position="463"/>
        <end position="472"/>
    </location>
</feature>
<feature type="compositionally biased region" description="Basic and acidic residues" evidence="1">
    <location>
        <begin position="186"/>
        <end position="202"/>
    </location>
</feature>
<feature type="compositionally biased region" description="Basic residues" evidence="1">
    <location>
        <begin position="203"/>
        <end position="212"/>
    </location>
</feature>
<evidence type="ECO:0000313" key="4">
    <source>
        <dbReference type="Proteomes" id="UP000203902"/>
    </source>
</evidence>
<feature type="compositionally biased region" description="Basic and acidic residues" evidence="1">
    <location>
        <begin position="256"/>
        <end position="334"/>
    </location>
</feature>
<evidence type="ECO:0000313" key="3">
    <source>
        <dbReference type="EMBL" id="AOV62384.1"/>
    </source>
</evidence>
<feature type="compositionally biased region" description="Basic and acidic residues" evidence="1">
    <location>
        <begin position="225"/>
        <end position="248"/>
    </location>
</feature>
<evidence type="ECO:0000256" key="1">
    <source>
        <dbReference type="SAM" id="MobiDB-lite"/>
    </source>
</evidence>
<sequence>MEFQITEAIELVKTLAETENLTHTEALTAFFYEADMSIEDAAMLKAAFFESYTLQEMAVDSLTNALHSVFVSGLSEESEELSEVDTKETGEGTKYKVRVKDRVSNSSYVRYATREKIAELRANPNISSVELTDHGTTGEDDRGERTSAAKRGDRDGDGKVESGSKEHAGVVHNAIQRKTGGTPDGQDTRKEEFELDEAEKRIKSGKRYHDGKRKMSDEGGPAKIVDPKKMHSEDYELEEGKKEADLGKMRRQSNKHMKDAVGKRTKSDSDSKNKSFKMDGIRRSIERGEDPRRDTYGGKRTGKDGTHPPEDHRSNFSYNMKDRPAKEPGVKKESAWDAYLELRENRRAARAAGGYKDDSKKQTDPSKEGFTGISNSIADIMKQNKEIEAKKKKRVAEDFLPEAGKSDAGVRSRMKISGYEPPTNWDPEANQGKGATVSAKQSEKRRRKALRKEDFLPEADLVDAGRENQGQRDKKKLTGKGVNNKSNIKLMPSINETVVTEHPSKSLDSVSADSDVNESLRAKIQEMGRLDEECCPKCGTPECVCEGKKEEKPKKKKAKIDESGMPILEYSRNNARPGPSPEMINPGKDPEGDVGHMNPKGKPKRYKNKGEAPGDRRPNDPSGPDLPLEKGVVPNGSGV</sequence>
<feature type="region of interest" description="Disordered" evidence="1">
    <location>
        <begin position="543"/>
        <end position="639"/>
    </location>
</feature>
<feature type="compositionally biased region" description="Basic and acidic residues" evidence="1">
    <location>
        <begin position="355"/>
        <end position="367"/>
    </location>
</feature>
<dbReference type="EMBL" id="KU686213">
    <property type="protein sequence ID" value="AOV62384.1"/>
    <property type="molecule type" value="Genomic_DNA"/>
</dbReference>
<dbReference type="GeneID" id="30308251"/>
<protein>
    <submittedName>
        <fullName evidence="3">Uncharacterized protein</fullName>
    </submittedName>
</protein>
<gene>
    <name evidence="2" type="ORF">C490910_197</name>
    <name evidence="3" type="ORF">S420910_196</name>
</gene>